<evidence type="ECO:0000313" key="9">
    <source>
        <dbReference type="Proteomes" id="UP000694843"/>
    </source>
</evidence>
<dbReference type="Pfam" id="PF13450">
    <property type="entry name" value="NAD_binding_8"/>
    <property type="match status" value="1"/>
</dbReference>
<evidence type="ECO:0000256" key="1">
    <source>
        <dbReference type="ARBA" id="ARBA00001974"/>
    </source>
</evidence>
<accession>A0A8B7PA50</accession>
<dbReference type="AlphaFoldDB" id="A0A8B7PA50"/>
<feature type="domain" description="Prenylcysteine lyase" evidence="8">
    <location>
        <begin position="105"/>
        <end position="478"/>
    </location>
</feature>
<dbReference type="GO" id="GO:0001735">
    <property type="term" value="F:prenylcysteine oxidase activity"/>
    <property type="evidence" value="ECO:0007669"/>
    <property type="project" value="InterPro"/>
</dbReference>
<evidence type="ECO:0000256" key="2">
    <source>
        <dbReference type="ARBA" id="ARBA00009967"/>
    </source>
</evidence>
<evidence type="ECO:0000256" key="5">
    <source>
        <dbReference type="ARBA" id="ARBA00022827"/>
    </source>
</evidence>
<dbReference type="SUPFAM" id="SSF51905">
    <property type="entry name" value="FAD/NAD(P)-binding domain"/>
    <property type="match status" value="1"/>
</dbReference>
<comment type="cofactor">
    <cofactor evidence="1">
        <name>FAD</name>
        <dbReference type="ChEBI" id="CHEBI:57692"/>
    </cofactor>
</comment>
<proteinExistence type="inferred from homology"/>
<dbReference type="PANTHER" id="PTHR15944:SF0">
    <property type="entry name" value="PRENYLCYSTEINE LYASE DOMAIN-CONTAINING PROTEIN"/>
    <property type="match status" value="1"/>
</dbReference>
<organism evidence="9 10">
    <name type="scientific">Hyalella azteca</name>
    <name type="common">Amphipod</name>
    <dbReference type="NCBI Taxonomy" id="294128"/>
    <lineage>
        <taxon>Eukaryota</taxon>
        <taxon>Metazoa</taxon>
        <taxon>Ecdysozoa</taxon>
        <taxon>Arthropoda</taxon>
        <taxon>Crustacea</taxon>
        <taxon>Multicrustacea</taxon>
        <taxon>Malacostraca</taxon>
        <taxon>Eumalacostraca</taxon>
        <taxon>Peracarida</taxon>
        <taxon>Amphipoda</taxon>
        <taxon>Senticaudata</taxon>
        <taxon>Talitrida</taxon>
        <taxon>Talitroidea</taxon>
        <taxon>Hyalellidae</taxon>
        <taxon>Hyalella</taxon>
    </lineage>
</organism>
<dbReference type="PANTHER" id="PTHR15944">
    <property type="entry name" value="FARNESYLCYSTEINE LYASE"/>
    <property type="match status" value="1"/>
</dbReference>
<dbReference type="InterPro" id="IPR036188">
    <property type="entry name" value="FAD/NAD-bd_sf"/>
</dbReference>
<sequence length="490" mass="54189">GLTPHNILQLRSFSAIIGGGVGGAAAAYFLQELTGGNALIDVYESGYVGGRLATTDLGGSYYEMGGSVIHPSNAYMGDFIKTLGLEKRMECPSLAGLFDGSSFVFRDSSWQVVTLAKLFWRYGWSIYTLRAANQQMLDQFNRIYKLQKKGQAFTNGEQLLEAMSPSFPAMLHMSTREHLLQLGISQAIIDEVVMAVTLANYGQTPDVHAFVGAISVAAASPDLWSVKGGNKQVPELLLGKARASLLRRHVTDVTVISRSLPLSLFQVDSVEATEASDSLQREGRNDIYSSAHVQADVRSQPYDAVIVAAPLTHDKTDIKFHNVTHNYNFPGRYERIVATLVRGKLRKETFGLSKDDSLDEIFPVNPDLFYNAVGLLKDVNVEKCSDAHMPDVFKVFSPAHVTEEQLNLLFDEIYESKVFDWRAFPHYNISEPHFTEFELEPGLYYLNAIEWLGSAMEMSAIAAKNVALLAFKHLTHDSSAGSLVETKDEL</sequence>
<dbReference type="Gene3D" id="3.50.50.60">
    <property type="entry name" value="FAD/NAD(P)-binding domain"/>
    <property type="match status" value="1"/>
</dbReference>
<reference evidence="10" key="1">
    <citation type="submission" date="2025-08" db="UniProtKB">
        <authorList>
            <consortium name="RefSeq"/>
        </authorList>
    </citation>
    <scope>IDENTIFICATION</scope>
    <source>
        <tissue evidence="10">Whole organism</tissue>
    </source>
</reference>
<dbReference type="OMA" id="SIGIWDG"/>
<dbReference type="GO" id="GO:0030328">
    <property type="term" value="P:prenylcysteine catabolic process"/>
    <property type="evidence" value="ECO:0007669"/>
    <property type="project" value="InterPro"/>
</dbReference>
<keyword evidence="5" id="KW-0274">FAD</keyword>
<protein>
    <submittedName>
        <fullName evidence="10">Prenylcysteine oxidase 1</fullName>
    </submittedName>
</protein>
<dbReference type="GO" id="GO:0030327">
    <property type="term" value="P:prenylated protein catabolic process"/>
    <property type="evidence" value="ECO:0007669"/>
    <property type="project" value="TreeGrafter"/>
</dbReference>
<dbReference type="GeneID" id="108678704"/>
<evidence type="ECO:0000256" key="7">
    <source>
        <dbReference type="ARBA" id="ARBA00023180"/>
    </source>
</evidence>
<evidence type="ECO:0000259" key="8">
    <source>
        <dbReference type="Pfam" id="PF07156"/>
    </source>
</evidence>
<evidence type="ECO:0000256" key="3">
    <source>
        <dbReference type="ARBA" id="ARBA00022630"/>
    </source>
</evidence>
<dbReference type="Pfam" id="PF07156">
    <property type="entry name" value="Prenylcys_lyase"/>
    <property type="match status" value="1"/>
</dbReference>
<keyword evidence="4" id="KW-0732">Signal</keyword>
<feature type="non-terminal residue" evidence="10">
    <location>
        <position position="1"/>
    </location>
</feature>
<dbReference type="Proteomes" id="UP000694843">
    <property type="component" value="Unplaced"/>
</dbReference>
<gene>
    <name evidence="10" type="primary">LOC108678704</name>
</gene>
<name>A0A8B7PA50_HYAAZ</name>
<evidence type="ECO:0000313" key="10">
    <source>
        <dbReference type="RefSeq" id="XP_018022652.1"/>
    </source>
</evidence>
<dbReference type="RefSeq" id="XP_018022652.1">
    <property type="nucleotide sequence ID" value="XM_018167163.2"/>
</dbReference>
<keyword evidence="7" id="KW-0325">Glycoprotein</keyword>
<comment type="similarity">
    <text evidence="2">Belongs to the prenylcysteine oxidase family.</text>
</comment>
<keyword evidence="9" id="KW-1185">Reference proteome</keyword>
<evidence type="ECO:0000256" key="4">
    <source>
        <dbReference type="ARBA" id="ARBA00022729"/>
    </source>
</evidence>
<dbReference type="InterPro" id="IPR010795">
    <property type="entry name" value="Prenylcys_lyase"/>
</dbReference>
<dbReference type="KEGG" id="hazt:108678704"/>
<keyword evidence="6" id="KW-0560">Oxidoreductase</keyword>
<dbReference type="OrthoDB" id="437369at2759"/>
<dbReference type="InterPro" id="IPR017046">
    <property type="entry name" value="Prenylcysteine_Oxase1"/>
</dbReference>
<evidence type="ECO:0000256" key="6">
    <source>
        <dbReference type="ARBA" id="ARBA00023002"/>
    </source>
</evidence>
<keyword evidence="3" id="KW-0285">Flavoprotein</keyword>